<dbReference type="InterPro" id="IPR026082">
    <property type="entry name" value="ABCA"/>
</dbReference>
<reference evidence="2 3" key="1">
    <citation type="submission" date="2021-05" db="EMBL/GenBank/DDBJ databases">
        <title>Genome Assembly of Synthetic Allotetraploid Brassica napus Reveals Homoeologous Exchanges between Subgenomes.</title>
        <authorList>
            <person name="Davis J.T."/>
        </authorList>
    </citation>
    <scope>NUCLEOTIDE SEQUENCE [LARGE SCALE GENOMIC DNA]</scope>
    <source>
        <strain evidence="3">cv. Da-Ae</strain>
        <tissue evidence="2">Seedling</tissue>
    </source>
</reference>
<proteinExistence type="predicted"/>
<keyword evidence="1" id="KW-0812">Transmembrane</keyword>
<feature type="transmembrane region" description="Helical" evidence="1">
    <location>
        <begin position="204"/>
        <end position="226"/>
    </location>
</feature>
<protein>
    <submittedName>
        <fullName evidence="2">Uncharacterized protein</fullName>
    </submittedName>
</protein>
<feature type="non-terminal residue" evidence="2">
    <location>
        <position position="666"/>
    </location>
</feature>
<comment type="caution">
    <text evidence="2">The sequence shown here is derived from an EMBL/GenBank/DDBJ whole genome shotgun (WGS) entry which is preliminary data.</text>
</comment>
<sequence>LPLLYQHFTALFKKNLLLSWRNKRSTCLQLFSSFFFILVIFCIEEAMKASEASSSAYKNVTDPTLLFSLPILPCEDKFFVKLPCYDFVWSGNNSRRVIDIVSAIMANNPGRPIPTNKVQSFKAPEEVDAWFMSHALQVPGVLHFVERNATTFKFLVPLQIAAEREIARSLMGDPKFGWDFGFKEFARPAIIAEVISALKVMGPIFFLAFSMFGFITQIVSATGFPYSNAYPASRRAIWSLFPPNTFSAGLKLLLDATSTPASSGISWSERAVCEGGMSTCVLSIDIIYQWQVGTFLFWFVLAIYFDNIIPNASGVRKPIFYFLTPGYWTGKGGNKVEEGSIFSCIGSVPPVEHVAPEDQDVLEEETLVKQQAMDGIVDPNIAVPIHGLAETYPGTTKLDNSTNPNMIIVTYRRNMKISWNICLGFVDEYNQRPVVLSAWTQWCREDNFYQLFDWHKSNYWWGALIYGDSVRSSVGMSNIRKMIGVCPQFYILWDALSSEEHLHLFASIKGLPPASINSVLCHLNIISKFCWDTAEKLLADVKLTGAAKVRAGSYSCGMKRRLSVAVALIDEPACPHTNSSFNGVFNYVYMLIDLRWCTYIWITTGIDPITRRHVWDIIQESKKGCAIILTTHSMEEADIFKIWNSEESSGLVSSRVLCSPNLRDTI</sequence>
<name>A0ABQ8ENB3_BRANA</name>
<evidence type="ECO:0000313" key="2">
    <source>
        <dbReference type="EMBL" id="KAH0942802.1"/>
    </source>
</evidence>
<dbReference type="EMBL" id="JAGKQM010000001">
    <property type="protein sequence ID" value="KAH0942802.1"/>
    <property type="molecule type" value="Genomic_DNA"/>
</dbReference>
<organism evidence="2 3">
    <name type="scientific">Brassica napus</name>
    <name type="common">Rape</name>
    <dbReference type="NCBI Taxonomy" id="3708"/>
    <lineage>
        <taxon>Eukaryota</taxon>
        <taxon>Viridiplantae</taxon>
        <taxon>Streptophyta</taxon>
        <taxon>Embryophyta</taxon>
        <taxon>Tracheophyta</taxon>
        <taxon>Spermatophyta</taxon>
        <taxon>Magnoliopsida</taxon>
        <taxon>eudicotyledons</taxon>
        <taxon>Gunneridae</taxon>
        <taxon>Pentapetalae</taxon>
        <taxon>rosids</taxon>
        <taxon>malvids</taxon>
        <taxon>Brassicales</taxon>
        <taxon>Brassicaceae</taxon>
        <taxon>Brassiceae</taxon>
        <taxon>Brassica</taxon>
    </lineage>
</organism>
<keyword evidence="1" id="KW-1133">Transmembrane helix</keyword>
<dbReference type="InterPro" id="IPR027417">
    <property type="entry name" value="P-loop_NTPase"/>
</dbReference>
<keyword evidence="3" id="KW-1185">Reference proteome</keyword>
<keyword evidence="1" id="KW-0472">Membrane</keyword>
<accession>A0ABQ8ENB3</accession>
<feature type="transmembrane region" description="Helical" evidence="1">
    <location>
        <begin position="287"/>
        <end position="309"/>
    </location>
</feature>
<dbReference type="PANTHER" id="PTHR19229">
    <property type="entry name" value="ATP-BINDING CASSETTE TRANSPORTER SUBFAMILY A ABCA"/>
    <property type="match status" value="1"/>
</dbReference>
<gene>
    <name evidence="2" type="ORF">HID58_002439</name>
</gene>
<dbReference type="PANTHER" id="PTHR19229:SF207">
    <property type="entry name" value="ABC TRANSPORTER A FAMILY MEMBER 11-RELATED"/>
    <property type="match status" value="1"/>
</dbReference>
<evidence type="ECO:0000256" key="1">
    <source>
        <dbReference type="SAM" id="Phobius"/>
    </source>
</evidence>
<evidence type="ECO:0000313" key="3">
    <source>
        <dbReference type="Proteomes" id="UP000824890"/>
    </source>
</evidence>
<feature type="non-terminal residue" evidence="2">
    <location>
        <position position="1"/>
    </location>
</feature>
<dbReference type="Proteomes" id="UP000824890">
    <property type="component" value="Unassembled WGS sequence"/>
</dbReference>
<dbReference type="SUPFAM" id="SSF52540">
    <property type="entry name" value="P-loop containing nucleoside triphosphate hydrolases"/>
    <property type="match status" value="1"/>
</dbReference>
<dbReference type="Gene3D" id="3.40.50.300">
    <property type="entry name" value="P-loop containing nucleotide triphosphate hydrolases"/>
    <property type="match status" value="1"/>
</dbReference>